<accession>A0ABY1WCS5</accession>
<protein>
    <submittedName>
        <fullName evidence="4">Phage major capsid protein</fullName>
    </submittedName>
</protein>
<dbReference type="InterPro" id="IPR054612">
    <property type="entry name" value="Phage_capsid-like_C"/>
</dbReference>
<evidence type="ECO:0000313" key="4">
    <source>
        <dbReference type="EMBL" id="TAA19163.1"/>
    </source>
</evidence>
<gene>
    <name evidence="4" type="ORF">EA658_09795</name>
</gene>
<feature type="transmembrane region" description="Helical" evidence="2">
    <location>
        <begin position="36"/>
        <end position="54"/>
    </location>
</feature>
<sequence length="466" mass="50215">MKSMKLSATFYLAVLALVAAVPLFTGAFTHLDGPGIAISVIVALAIVGAAATMIEPSAVRQFRAHTQFGDAGEDVEKAYKQVSADLKTVGDQLKAHAEQVNKQIERNGEMSQETRAKVDELLVKQGELQARQNEVEQRLAAANQGDEQGGEESAGNLVSSFLTDKGVNSSFRGSQRIQVPRAAITSVTGSGGALVSPDRQRGIVAPPEQRLTIRDLVAPGTTSSNSVEYVRETGFTNAARPVAETTPKPYSEITFELDNAPVRTIAHLMKASRQILDDAPALASYIDARARYGLLLAEEIQFLLGNGTGVNILGIVPQAQAFVAPSGVVVTLEQRIDRVRLALLQAELAEFPSDGVVLNPIDWAAIELTKDTTGRYIISSPAEGATPRLWRRPVVETKAMAQNDFLVGAFRLGAQVFDRQEIEVLVSTENDKDFENNMVTIRAEERLAFAVYRPEAFVTGDLVASG</sequence>
<keyword evidence="2" id="KW-1133">Transmembrane helix</keyword>
<comment type="subcellular location">
    <subcellularLocation>
        <location evidence="1">Virion</location>
    </subcellularLocation>
</comment>
<organism evidence="4 5">
    <name type="scientific">Pseudoxanthomonas winnipegensis</name>
    <dbReference type="NCBI Taxonomy" id="2480810"/>
    <lineage>
        <taxon>Bacteria</taxon>
        <taxon>Pseudomonadati</taxon>
        <taxon>Pseudomonadota</taxon>
        <taxon>Gammaproteobacteria</taxon>
        <taxon>Lysobacterales</taxon>
        <taxon>Lysobacteraceae</taxon>
        <taxon>Pseudoxanthomonas</taxon>
    </lineage>
</organism>
<keyword evidence="2" id="KW-0472">Membrane</keyword>
<evidence type="ECO:0000256" key="1">
    <source>
        <dbReference type="ARBA" id="ARBA00004328"/>
    </source>
</evidence>
<dbReference type="Gene3D" id="3.30.2400.10">
    <property type="entry name" value="Major capsid protein gp5"/>
    <property type="match status" value="1"/>
</dbReference>
<name>A0ABY1WCS5_9GAMM</name>
<dbReference type="SUPFAM" id="SSF56563">
    <property type="entry name" value="Major capsid protein gp5"/>
    <property type="match status" value="1"/>
</dbReference>
<proteinExistence type="predicted"/>
<evidence type="ECO:0000259" key="3">
    <source>
        <dbReference type="Pfam" id="PF05065"/>
    </source>
</evidence>
<keyword evidence="2" id="KW-0812">Transmembrane</keyword>
<dbReference type="RefSeq" id="WP_130528656.1">
    <property type="nucleotide sequence ID" value="NZ_SHMD01000001.1"/>
</dbReference>
<feature type="domain" description="Phage capsid-like C-terminal" evidence="3">
    <location>
        <begin position="191"/>
        <end position="460"/>
    </location>
</feature>
<reference evidence="4 5" key="1">
    <citation type="submission" date="2019-02" db="EMBL/GenBank/DDBJ databases">
        <title>WGS of Pseudoxanthomonas species novum from clinical isolates.</title>
        <authorList>
            <person name="Bernier A.-M."/>
            <person name="Bernard K."/>
            <person name="Vachon A."/>
        </authorList>
    </citation>
    <scope>NUCLEOTIDE SEQUENCE [LARGE SCALE GENOMIC DNA]</scope>
    <source>
        <strain evidence="5">NML 170316</strain>
    </source>
</reference>
<dbReference type="EMBL" id="SHME01000003">
    <property type="protein sequence ID" value="TAA19163.1"/>
    <property type="molecule type" value="Genomic_DNA"/>
</dbReference>
<dbReference type="Pfam" id="PF05065">
    <property type="entry name" value="Phage_capsid"/>
    <property type="match status" value="1"/>
</dbReference>
<dbReference type="InterPro" id="IPR024455">
    <property type="entry name" value="Phage_capsid"/>
</dbReference>
<evidence type="ECO:0000256" key="2">
    <source>
        <dbReference type="SAM" id="Phobius"/>
    </source>
</evidence>
<dbReference type="Proteomes" id="UP000293089">
    <property type="component" value="Unassembled WGS sequence"/>
</dbReference>
<dbReference type="NCBIfam" id="TIGR01554">
    <property type="entry name" value="major_cap_HK97"/>
    <property type="match status" value="1"/>
</dbReference>
<comment type="caution">
    <text evidence="4">The sequence shown here is derived from an EMBL/GenBank/DDBJ whole genome shotgun (WGS) entry which is preliminary data.</text>
</comment>
<keyword evidence="5" id="KW-1185">Reference proteome</keyword>
<evidence type="ECO:0000313" key="5">
    <source>
        <dbReference type="Proteomes" id="UP000293089"/>
    </source>
</evidence>
<dbReference type="Gene3D" id="3.30.2320.10">
    <property type="entry name" value="hypothetical protein PF0899 domain"/>
    <property type="match status" value="1"/>
</dbReference>